<name>A0A1V4HPQ0_9BACL</name>
<dbReference type="InterPro" id="IPR011050">
    <property type="entry name" value="Pectin_lyase_fold/virulence"/>
</dbReference>
<evidence type="ECO:0000313" key="3">
    <source>
        <dbReference type="EMBL" id="OPH60017.1"/>
    </source>
</evidence>
<dbReference type="InterPro" id="IPR039513">
    <property type="entry name" value="PL-6"/>
</dbReference>
<dbReference type="Gene3D" id="2.160.20.10">
    <property type="entry name" value="Single-stranded right-handed beta-helix, Pectin lyase-like"/>
    <property type="match status" value="1"/>
</dbReference>
<dbReference type="InterPro" id="IPR000421">
    <property type="entry name" value="FA58C"/>
</dbReference>
<dbReference type="AlphaFoldDB" id="A0A1V4HPQ0"/>
<dbReference type="SUPFAM" id="SSF49785">
    <property type="entry name" value="Galactose-binding domain-like"/>
    <property type="match status" value="1"/>
</dbReference>
<evidence type="ECO:0000256" key="1">
    <source>
        <dbReference type="SAM" id="SignalP"/>
    </source>
</evidence>
<feature type="domain" description="F5/8 type C" evidence="2">
    <location>
        <begin position="14"/>
        <end position="161"/>
    </location>
</feature>
<organism evidence="3 4">
    <name type="scientific">Paenibacillus ferrarius</name>
    <dbReference type="NCBI Taxonomy" id="1469647"/>
    <lineage>
        <taxon>Bacteria</taxon>
        <taxon>Bacillati</taxon>
        <taxon>Bacillota</taxon>
        <taxon>Bacilli</taxon>
        <taxon>Bacillales</taxon>
        <taxon>Paenibacillaceae</taxon>
        <taxon>Paenibacillus</taxon>
    </lineage>
</organism>
<dbReference type="Pfam" id="PF14592">
    <property type="entry name" value="Chondroitinas_B"/>
    <property type="match status" value="1"/>
</dbReference>
<evidence type="ECO:0000259" key="2">
    <source>
        <dbReference type="PROSITE" id="PS50022"/>
    </source>
</evidence>
<dbReference type="GO" id="GO:0016829">
    <property type="term" value="F:lyase activity"/>
    <property type="evidence" value="ECO:0007669"/>
    <property type="project" value="UniProtKB-KW"/>
</dbReference>
<protein>
    <submittedName>
        <fullName evidence="3">Lyase</fullName>
    </submittedName>
</protein>
<dbReference type="EMBL" id="MBTG01000005">
    <property type="protein sequence ID" value="OPH60017.1"/>
    <property type="molecule type" value="Genomic_DNA"/>
</dbReference>
<dbReference type="OrthoDB" id="6475864at2"/>
<dbReference type="Proteomes" id="UP000190626">
    <property type="component" value="Unassembled WGS sequence"/>
</dbReference>
<gene>
    <name evidence="3" type="ORF">BC351_19085</name>
</gene>
<dbReference type="InterPro" id="IPR008979">
    <property type="entry name" value="Galactose-bd-like_sf"/>
</dbReference>
<dbReference type="InterPro" id="IPR006626">
    <property type="entry name" value="PbH1"/>
</dbReference>
<sequence>MRMSLKKASLLLVCALLFMSLIPGLAAAADTKFTISGSSVTASSNDGNVPANTVDGDASTRWSASGDGEWIKFDLGSSATVAYLKIAFLNGSTRTSSFDIQTSSDNTTFTTIQANVTSSLVEGLQTFDFPDVASVRYVRIVGHGNSLNAWNSYTEVEIYGNGSGTPVEDSVTVSTPGQLQTAINQAIPGRVIYLENGTYSQSGAFNLNGIHGTDGNEITIKAANRGQAILAGGAYFNLYQSSYVTISGLKFTTTTSTSNYAVKIDESSHIRLTRNEFNLNETGVKNTWVNIRGVNSDYNRIDRNAFRSKADPGPIIAVDGNGSSYMSQYTMIDGNYFYDSGPRIDNGKESIRLGLSGVSLLNANSTVENNLFENCDGDPEVISVKSSNNTIRYNTIRNSQGQVTARHGNNNKFYGNFFLGNGTKAGVGGFRIYGTDHRIYNNYFEGLTTDAINLDGGDWDGGPNSTNYGSGDLSKHWRVYRAQVANNTIVNSTFGIIVGRSYTSAPVDSRIANNIVRNSTGTLYEEVKTSNTVFEGNIGFGSTLNNRSRSSSEILNITPSFTTINGLQKLTAGSAAVNAAVGSYPYVVEDMDGQTRSTNDIGADEYFSSSTPIVRAPLAASNVGPDSP</sequence>
<keyword evidence="3" id="KW-0456">Lyase</keyword>
<dbReference type="CDD" id="cd14251">
    <property type="entry name" value="PL-6"/>
    <property type="match status" value="1"/>
</dbReference>
<evidence type="ECO:0000313" key="4">
    <source>
        <dbReference type="Proteomes" id="UP000190626"/>
    </source>
</evidence>
<dbReference type="Pfam" id="PF00754">
    <property type="entry name" value="F5_F8_type_C"/>
    <property type="match status" value="1"/>
</dbReference>
<dbReference type="InterPro" id="IPR012334">
    <property type="entry name" value="Pectin_lyas_fold"/>
</dbReference>
<dbReference type="RefSeq" id="WP_079410175.1">
    <property type="nucleotide sequence ID" value="NZ_MBTG01000005.1"/>
</dbReference>
<proteinExistence type="predicted"/>
<dbReference type="STRING" id="1469647.BC351_19085"/>
<keyword evidence="1" id="KW-0732">Signal</keyword>
<keyword evidence="4" id="KW-1185">Reference proteome</keyword>
<dbReference type="PROSITE" id="PS50022">
    <property type="entry name" value="FA58C_3"/>
    <property type="match status" value="1"/>
</dbReference>
<feature type="signal peptide" evidence="1">
    <location>
        <begin position="1"/>
        <end position="28"/>
    </location>
</feature>
<dbReference type="SUPFAM" id="SSF51126">
    <property type="entry name" value="Pectin lyase-like"/>
    <property type="match status" value="1"/>
</dbReference>
<accession>A0A1V4HPQ0</accession>
<dbReference type="SMART" id="SM00710">
    <property type="entry name" value="PbH1"/>
    <property type="match status" value="6"/>
</dbReference>
<dbReference type="Gene3D" id="2.60.120.260">
    <property type="entry name" value="Galactose-binding domain-like"/>
    <property type="match status" value="1"/>
</dbReference>
<comment type="caution">
    <text evidence="3">The sequence shown here is derived from an EMBL/GenBank/DDBJ whole genome shotgun (WGS) entry which is preliminary data.</text>
</comment>
<reference evidence="4" key="1">
    <citation type="submission" date="2016-07" db="EMBL/GenBank/DDBJ databases">
        <authorList>
            <person name="Florea S."/>
            <person name="Webb J.S."/>
            <person name="Jaromczyk J."/>
            <person name="Schardl C.L."/>
        </authorList>
    </citation>
    <scope>NUCLEOTIDE SEQUENCE [LARGE SCALE GENOMIC DNA]</scope>
    <source>
        <strain evidence="4">CY1</strain>
    </source>
</reference>
<feature type="chain" id="PRO_5012392496" evidence="1">
    <location>
        <begin position="29"/>
        <end position="628"/>
    </location>
</feature>